<accession>A0A9Q4FZ47</accession>
<evidence type="ECO:0000259" key="2">
    <source>
        <dbReference type="Pfam" id="PF04235"/>
    </source>
</evidence>
<proteinExistence type="predicted"/>
<reference evidence="3" key="1">
    <citation type="submission" date="2020-06" db="EMBL/GenBank/DDBJ databases">
        <title>Insight into the genomes of haloalkaliphilic bacilli from Kenyan soda lakes.</title>
        <authorList>
            <person name="Mwirichia R."/>
            <person name="Villamizar G.C."/>
            <person name="Poehlein A."/>
            <person name="Mugweru J."/>
            <person name="Kipnyargis A."/>
            <person name="Kiplimo D."/>
            <person name="Orwa P."/>
            <person name="Daniel R."/>
        </authorList>
    </citation>
    <scope>NUCLEOTIDE SEQUENCE</scope>
    <source>
        <strain evidence="3">B1096_S55</strain>
    </source>
</reference>
<feature type="transmembrane region" description="Helical" evidence="1">
    <location>
        <begin position="259"/>
        <end position="279"/>
    </location>
</feature>
<keyword evidence="1" id="KW-0812">Transmembrane</keyword>
<keyword evidence="1" id="KW-1133">Transmembrane helix</keyword>
<gene>
    <name evidence="3" type="ORF">HXA33_07645</name>
</gene>
<name>A0A9Q4FZ47_SALAG</name>
<keyword evidence="1" id="KW-0472">Membrane</keyword>
<dbReference type="Pfam" id="PF04235">
    <property type="entry name" value="DUF418"/>
    <property type="match status" value="1"/>
</dbReference>
<evidence type="ECO:0000313" key="3">
    <source>
        <dbReference type="EMBL" id="MCR6096423.1"/>
    </source>
</evidence>
<feature type="transmembrane region" description="Helical" evidence="1">
    <location>
        <begin position="336"/>
        <end position="356"/>
    </location>
</feature>
<dbReference type="InterPro" id="IPR052529">
    <property type="entry name" value="Bact_Transport_Assoc"/>
</dbReference>
<sequence length="411" mass="47061">MMNHSDKYSKPIAVHERVDELDMIRGFALLGILVANMPFFGSSFVYSILANDRLWTEGYHIFAEGFIHFFATSKFFTMFSFLFGLGFVIFLERAAEKTKHPRRLFLRRLFFLLIFGLIHAFGIWYGDILVLYAITGVFLLLFHKARPKTVIIWAFCLIGLPALLFTFLAFLMYVARDMIPADIEGISYGTELAEQAFAAYSSGSVSEIFAQRAFDYRFMFSSNIFMLPVVLGMFLFGVYIAKTKKHTNISEHLSFYQKVWVWSLIIGLPVNILFVYSYFSQGPDNMAASLAYTASTMVSGPALCFFYMTTIVLLVQKGWGKLFVPLKAVGRMALSNYLCQSIVCTLIFYNYGLGLFGQVGPLIWLFIAIILFAGQIILSQMWLKRFRFGPAEWAWRSLTYGRIQPLKMRSK</sequence>
<evidence type="ECO:0000313" key="4">
    <source>
        <dbReference type="Proteomes" id="UP001057753"/>
    </source>
</evidence>
<dbReference type="RefSeq" id="WP_257821035.1">
    <property type="nucleotide sequence ID" value="NZ_JABXYM010000001.1"/>
</dbReference>
<dbReference type="PANTHER" id="PTHR30590:SF2">
    <property type="entry name" value="INNER MEMBRANE PROTEIN"/>
    <property type="match status" value="1"/>
</dbReference>
<dbReference type="EMBL" id="JABXYM010000001">
    <property type="protein sequence ID" value="MCR6096423.1"/>
    <property type="molecule type" value="Genomic_DNA"/>
</dbReference>
<feature type="transmembrane region" description="Helical" evidence="1">
    <location>
        <begin position="291"/>
        <end position="315"/>
    </location>
</feature>
<organism evidence="3 4">
    <name type="scientific">Salipaludibacillus agaradhaerens</name>
    <name type="common">Bacillus agaradhaerens</name>
    <dbReference type="NCBI Taxonomy" id="76935"/>
    <lineage>
        <taxon>Bacteria</taxon>
        <taxon>Bacillati</taxon>
        <taxon>Bacillota</taxon>
        <taxon>Bacilli</taxon>
        <taxon>Bacillales</taxon>
        <taxon>Bacillaceae</taxon>
    </lineage>
</organism>
<feature type="transmembrane region" description="Helical" evidence="1">
    <location>
        <begin position="150"/>
        <end position="175"/>
    </location>
</feature>
<dbReference type="PANTHER" id="PTHR30590">
    <property type="entry name" value="INNER MEMBRANE PROTEIN"/>
    <property type="match status" value="1"/>
</dbReference>
<dbReference type="Proteomes" id="UP001057753">
    <property type="component" value="Unassembled WGS sequence"/>
</dbReference>
<feature type="transmembrane region" description="Helical" evidence="1">
    <location>
        <begin position="128"/>
        <end position="143"/>
    </location>
</feature>
<feature type="transmembrane region" description="Helical" evidence="1">
    <location>
        <begin position="362"/>
        <end position="383"/>
    </location>
</feature>
<keyword evidence="4" id="KW-1185">Reference proteome</keyword>
<feature type="domain" description="DUF418" evidence="2">
    <location>
        <begin position="241"/>
        <end position="401"/>
    </location>
</feature>
<protein>
    <submittedName>
        <fullName evidence="3">DUF418 domain-containing protein</fullName>
    </submittedName>
</protein>
<feature type="transmembrane region" description="Helical" evidence="1">
    <location>
        <begin position="69"/>
        <end position="92"/>
    </location>
</feature>
<evidence type="ECO:0000256" key="1">
    <source>
        <dbReference type="SAM" id="Phobius"/>
    </source>
</evidence>
<dbReference type="InterPro" id="IPR007349">
    <property type="entry name" value="DUF418"/>
</dbReference>
<feature type="transmembrane region" description="Helical" evidence="1">
    <location>
        <begin position="104"/>
        <end position="122"/>
    </location>
</feature>
<feature type="transmembrane region" description="Helical" evidence="1">
    <location>
        <begin position="218"/>
        <end position="239"/>
    </location>
</feature>
<dbReference type="AlphaFoldDB" id="A0A9Q4FZ47"/>
<comment type="caution">
    <text evidence="3">The sequence shown here is derived from an EMBL/GenBank/DDBJ whole genome shotgun (WGS) entry which is preliminary data.</text>
</comment>
<feature type="transmembrane region" description="Helical" evidence="1">
    <location>
        <begin position="27"/>
        <end position="49"/>
    </location>
</feature>